<evidence type="ECO:0000313" key="6">
    <source>
        <dbReference type="EMBL" id="CAD7240682.1"/>
    </source>
</evidence>
<dbReference type="GO" id="GO:0003727">
    <property type="term" value="F:single-stranded RNA binding"/>
    <property type="evidence" value="ECO:0007669"/>
    <property type="project" value="TreeGrafter"/>
</dbReference>
<protein>
    <recommendedName>
        <fullName evidence="5">RRM domain-containing protein</fullName>
    </recommendedName>
</protein>
<dbReference type="InterPro" id="IPR052285">
    <property type="entry name" value="NEXT_complex_subunit"/>
</dbReference>
<keyword evidence="7" id="KW-1185">Reference proteome</keyword>
<gene>
    <name evidence="6" type="ORF">DSTB1V02_LOCUS695</name>
</gene>
<dbReference type="PANTHER" id="PTHR13798:SF11">
    <property type="entry name" value="RNA-BINDING PROTEIN 7-RELATED"/>
    <property type="match status" value="1"/>
</dbReference>
<dbReference type="PROSITE" id="PS50102">
    <property type="entry name" value="RRM"/>
    <property type="match status" value="1"/>
</dbReference>
<dbReference type="PANTHER" id="PTHR13798">
    <property type="entry name" value="RNA BINDING MOTIF RBM PROTEIN -RELATED"/>
    <property type="match status" value="1"/>
</dbReference>
<dbReference type="Proteomes" id="UP000677054">
    <property type="component" value="Unassembled WGS sequence"/>
</dbReference>
<dbReference type="SMART" id="SM00360">
    <property type="entry name" value="RRM"/>
    <property type="match status" value="1"/>
</dbReference>
<evidence type="ECO:0000313" key="7">
    <source>
        <dbReference type="Proteomes" id="UP000677054"/>
    </source>
</evidence>
<proteinExistence type="predicted"/>
<evidence type="ECO:0000256" key="1">
    <source>
        <dbReference type="ARBA" id="ARBA00004642"/>
    </source>
</evidence>
<evidence type="ECO:0000259" key="5">
    <source>
        <dbReference type="PROSITE" id="PS50102"/>
    </source>
</evidence>
<dbReference type="GO" id="GO:0000381">
    <property type="term" value="P:regulation of alternative mRNA splicing, via spliceosome"/>
    <property type="evidence" value="ECO:0007669"/>
    <property type="project" value="TreeGrafter"/>
</dbReference>
<keyword evidence="3" id="KW-0539">Nucleus</keyword>
<dbReference type="InterPro" id="IPR012677">
    <property type="entry name" value="Nucleotide-bd_a/b_plait_sf"/>
</dbReference>
<dbReference type="AlphaFoldDB" id="A0A7R8ZY41"/>
<dbReference type="InterPro" id="IPR035979">
    <property type="entry name" value="RBD_domain_sf"/>
</dbReference>
<dbReference type="Pfam" id="PF00076">
    <property type="entry name" value="RRM_1"/>
    <property type="match status" value="1"/>
</dbReference>
<dbReference type="EMBL" id="CAJPEV010000052">
    <property type="protein sequence ID" value="CAG0879675.1"/>
    <property type="molecule type" value="Genomic_DNA"/>
</dbReference>
<evidence type="ECO:0000256" key="3">
    <source>
        <dbReference type="ARBA" id="ARBA00023242"/>
    </source>
</evidence>
<evidence type="ECO:0000256" key="4">
    <source>
        <dbReference type="PROSITE-ProRule" id="PRU00176"/>
    </source>
</evidence>
<dbReference type="SUPFAM" id="SSF54928">
    <property type="entry name" value="RNA-binding domain, RBD"/>
    <property type="match status" value="1"/>
</dbReference>
<feature type="domain" description="RRM" evidence="5">
    <location>
        <begin position="15"/>
        <end position="88"/>
    </location>
</feature>
<reference evidence="6" key="1">
    <citation type="submission" date="2020-11" db="EMBL/GenBank/DDBJ databases">
        <authorList>
            <person name="Tran Van P."/>
        </authorList>
    </citation>
    <scope>NUCLEOTIDE SEQUENCE</scope>
</reference>
<accession>A0A7R8ZY41</accession>
<sequence length="88" mass="9934">MAYCPDVMDDDSLQRTMVALDLPERVTEELLYELFLQAGPLKAVTIPQDRYGRPKSYAFVEFKHPESVNYAISIMNGIHLPGGANFDL</sequence>
<dbReference type="InterPro" id="IPR000504">
    <property type="entry name" value="RRM_dom"/>
</dbReference>
<keyword evidence="2 4" id="KW-0694">RNA-binding</keyword>
<comment type="subcellular location">
    <subcellularLocation>
        <location evidence="1">Nucleus</location>
        <location evidence="1">Nucleoplasm</location>
    </subcellularLocation>
</comment>
<dbReference type="GO" id="GO:0005654">
    <property type="term" value="C:nucleoplasm"/>
    <property type="evidence" value="ECO:0007669"/>
    <property type="project" value="UniProtKB-SubCell"/>
</dbReference>
<dbReference type="OrthoDB" id="407442at2759"/>
<dbReference type="EMBL" id="LR899569">
    <property type="protein sequence ID" value="CAD7240682.1"/>
    <property type="molecule type" value="Genomic_DNA"/>
</dbReference>
<evidence type="ECO:0000256" key="2">
    <source>
        <dbReference type="ARBA" id="ARBA00022884"/>
    </source>
</evidence>
<name>A0A7R8ZY41_9CRUS</name>
<dbReference type="Gene3D" id="3.30.70.330">
    <property type="match status" value="1"/>
</dbReference>
<organism evidence="6">
    <name type="scientific">Darwinula stevensoni</name>
    <dbReference type="NCBI Taxonomy" id="69355"/>
    <lineage>
        <taxon>Eukaryota</taxon>
        <taxon>Metazoa</taxon>
        <taxon>Ecdysozoa</taxon>
        <taxon>Arthropoda</taxon>
        <taxon>Crustacea</taxon>
        <taxon>Oligostraca</taxon>
        <taxon>Ostracoda</taxon>
        <taxon>Podocopa</taxon>
        <taxon>Podocopida</taxon>
        <taxon>Darwinulocopina</taxon>
        <taxon>Darwinuloidea</taxon>
        <taxon>Darwinulidae</taxon>
        <taxon>Darwinula</taxon>
    </lineage>
</organism>